<evidence type="ECO:0000313" key="3">
    <source>
        <dbReference type="EMBL" id="CCA67512.1"/>
    </source>
</evidence>
<dbReference type="AlphaFoldDB" id="G4T863"/>
<dbReference type="OrthoDB" id="3149740at2759"/>
<dbReference type="EMBL" id="CAFZ01000015">
    <property type="protein sequence ID" value="CCA67512.1"/>
    <property type="molecule type" value="Genomic_DNA"/>
</dbReference>
<dbReference type="PROSITE" id="PS00028">
    <property type="entry name" value="ZINC_FINGER_C2H2_1"/>
    <property type="match status" value="1"/>
</dbReference>
<name>G4T863_SERID</name>
<dbReference type="Proteomes" id="UP000007148">
    <property type="component" value="Unassembled WGS sequence"/>
</dbReference>
<keyword evidence="4" id="KW-1185">Reference proteome</keyword>
<dbReference type="InParanoid" id="G4T863"/>
<feature type="compositionally biased region" description="Polar residues" evidence="1">
    <location>
        <begin position="202"/>
        <end position="215"/>
    </location>
</feature>
<feature type="compositionally biased region" description="Pro residues" evidence="1">
    <location>
        <begin position="301"/>
        <end position="310"/>
    </location>
</feature>
<gene>
    <name evidence="3" type="ORF">PIIN_01341</name>
</gene>
<sequence length="352" mass="38722">MAEVVQGESFSKLRKGYKPVMVKRKGAVCEYGCIGTFRSEWDYRQHKLYAHEHENGATTLRSINEAVRGIGRPNPVDAHSLSATTKREGDWTFIPRSSRSVPQSDHQSTKSASSTIWRGGLTRVLSITKRPPVPPRPVISNPIPHPRSLETAERIGVDLEIARYHHQLPSGSNLLPNALVENPIALEDKDFESESEPGSDYSLPSSPSDQISTPQDVPRSLPVDDLGNKKSLRMVQSRPELRVLMPPNTHMQARPPLPRSPGSFSRPTPAAYPLLLRQSSTSQVDFIASPISPSTPKTAPARPPRPPLPTRSPARTTRATHSEDGHGAPTSYKPPNSAGWMRKSPSHGVLRI</sequence>
<feature type="region of interest" description="Disordered" evidence="1">
    <location>
        <begin position="287"/>
        <end position="352"/>
    </location>
</feature>
<dbReference type="InterPro" id="IPR013087">
    <property type="entry name" value="Znf_C2H2_type"/>
</dbReference>
<feature type="domain" description="C2H2-type" evidence="2">
    <location>
        <begin position="29"/>
        <end position="51"/>
    </location>
</feature>
<dbReference type="HOGENOM" id="CLU_787812_0_0_1"/>
<feature type="region of interest" description="Disordered" evidence="1">
    <location>
        <begin position="95"/>
        <end position="114"/>
    </location>
</feature>
<protein>
    <recommendedName>
        <fullName evidence="2">C2H2-type domain-containing protein</fullName>
    </recommendedName>
</protein>
<evidence type="ECO:0000256" key="1">
    <source>
        <dbReference type="SAM" id="MobiDB-lite"/>
    </source>
</evidence>
<organism evidence="3 4">
    <name type="scientific">Serendipita indica (strain DSM 11827)</name>
    <name type="common">Root endophyte fungus</name>
    <name type="synonym">Piriformospora indica</name>
    <dbReference type="NCBI Taxonomy" id="1109443"/>
    <lineage>
        <taxon>Eukaryota</taxon>
        <taxon>Fungi</taxon>
        <taxon>Dikarya</taxon>
        <taxon>Basidiomycota</taxon>
        <taxon>Agaricomycotina</taxon>
        <taxon>Agaricomycetes</taxon>
        <taxon>Sebacinales</taxon>
        <taxon>Serendipitaceae</taxon>
        <taxon>Serendipita</taxon>
    </lineage>
</organism>
<proteinExistence type="predicted"/>
<evidence type="ECO:0000259" key="2">
    <source>
        <dbReference type="PROSITE" id="PS00028"/>
    </source>
</evidence>
<comment type="caution">
    <text evidence="3">The sequence shown here is derived from an EMBL/GenBank/DDBJ whole genome shotgun (WGS) entry which is preliminary data.</text>
</comment>
<accession>G4T863</accession>
<reference evidence="3 4" key="1">
    <citation type="journal article" date="2011" name="PLoS Pathog.">
        <title>Endophytic Life Strategies Decoded by Genome and Transcriptome Analyses of the Mutualistic Root Symbiont Piriformospora indica.</title>
        <authorList>
            <person name="Zuccaro A."/>
            <person name="Lahrmann U."/>
            <person name="Guldener U."/>
            <person name="Langen G."/>
            <person name="Pfiffi S."/>
            <person name="Biedenkopf D."/>
            <person name="Wong P."/>
            <person name="Samans B."/>
            <person name="Grimm C."/>
            <person name="Basiewicz M."/>
            <person name="Murat C."/>
            <person name="Martin F."/>
            <person name="Kogel K.H."/>
        </authorList>
    </citation>
    <scope>NUCLEOTIDE SEQUENCE [LARGE SCALE GENOMIC DNA]</scope>
    <source>
        <strain evidence="3 4">DSM 11827</strain>
    </source>
</reference>
<evidence type="ECO:0000313" key="4">
    <source>
        <dbReference type="Proteomes" id="UP000007148"/>
    </source>
</evidence>
<feature type="region of interest" description="Disordered" evidence="1">
    <location>
        <begin position="191"/>
        <end position="270"/>
    </location>
</feature>